<dbReference type="EMBL" id="OP079918">
    <property type="protein sequence ID" value="UVD41783.1"/>
    <property type="molecule type" value="Genomic_DNA"/>
</dbReference>
<evidence type="ECO:0000313" key="2">
    <source>
        <dbReference type="EMBL" id="UVD41783.1"/>
    </source>
</evidence>
<protein>
    <recommendedName>
        <fullName evidence="4">Tail fiber protein</fullName>
    </recommendedName>
</protein>
<reference evidence="2" key="1">
    <citation type="submission" date="2022-07" db="EMBL/GenBank/DDBJ databases">
        <title>Isolation and characterisation of Klebsiella pneumoniae phages.</title>
        <authorList>
            <person name="Kabwe M."/>
            <person name="Ku H."/>
            <person name="Tucci J."/>
        </authorList>
    </citation>
    <scope>NUCLEOTIDE SEQUENCE</scope>
</reference>
<gene>
    <name evidence="2" type="ORF">KPN7_49</name>
</gene>
<sequence length="72" mass="7557">MASIEGLVLLDKECTVLTKLTSALVRQLSGTTAQRPTTGTSPGDTYFDTTLNKPVWRNAGNTGWVDATGSAA</sequence>
<feature type="region of interest" description="Disordered" evidence="1">
    <location>
        <begin position="29"/>
        <end position="48"/>
    </location>
</feature>
<organism evidence="2 3">
    <name type="scientific">Klebsiella phage KPN7</name>
    <dbReference type="NCBI Taxonomy" id="2972462"/>
    <lineage>
        <taxon>Viruses</taxon>
        <taxon>Duplodnaviria</taxon>
        <taxon>Heunggongvirae</taxon>
        <taxon>Uroviricota</taxon>
        <taxon>Caudoviricetes</taxon>
        <taxon>Autographivirales</taxon>
        <taxon>Autosignataviridae</taxon>
        <taxon>Molineuxvirinae</taxon>
        <taxon>Gansuvirus</taxon>
        <taxon>Gansuvirus KPN7</taxon>
    </lineage>
</organism>
<evidence type="ECO:0000313" key="3">
    <source>
        <dbReference type="Proteomes" id="UP001059123"/>
    </source>
</evidence>
<dbReference type="Proteomes" id="UP001059123">
    <property type="component" value="Segment"/>
</dbReference>
<accession>A0A976SW06</accession>
<keyword evidence="3" id="KW-1185">Reference proteome</keyword>
<proteinExistence type="predicted"/>
<evidence type="ECO:0000256" key="1">
    <source>
        <dbReference type="SAM" id="MobiDB-lite"/>
    </source>
</evidence>
<evidence type="ECO:0008006" key="4">
    <source>
        <dbReference type="Google" id="ProtNLM"/>
    </source>
</evidence>
<name>A0A976SW06_9CAUD</name>